<gene>
    <name evidence="1" type="ORF">SLEP1_g25661</name>
</gene>
<proteinExistence type="predicted"/>
<keyword evidence="2" id="KW-1185">Reference proteome</keyword>
<dbReference type="AlphaFoldDB" id="A0AAV5JTG3"/>
<dbReference type="Proteomes" id="UP001054252">
    <property type="component" value="Unassembled WGS sequence"/>
</dbReference>
<organism evidence="1 2">
    <name type="scientific">Rubroshorea leprosula</name>
    <dbReference type="NCBI Taxonomy" id="152421"/>
    <lineage>
        <taxon>Eukaryota</taxon>
        <taxon>Viridiplantae</taxon>
        <taxon>Streptophyta</taxon>
        <taxon>Embryophyta</taxon>
        <taxon>Tracheophyta</taxon>
        <taxon>Spermatophyta</taxon>
        <taxon>Magnoliopsida</taxon>
        <taxon>eudicotyledons</taxon>
        <taxon>Gunneridae</taxon>
        <taxon>Pentapetalae</taxon>
        <taxon>rosids</taxon>
        <taxon>malvids</taxon>
        <taxon>Malvales</taxon>
        <taxon>Dipterocarpaceae</taxon>
        <taxon>Rubroshorea</taxon>
    </lineage>
</organism>
<protein>
    <submittedName>
        <fullName evidence="1">Uncharacterized protein</fullName>
    </submittedName>
</protein>
<accession>A0AAV5JTG3</accession>
<evidence type="ECO:0000313" key="1">
    <source>
        <dbReference type="EMBL" id="GKV14852.1"/>
    </source>
</evidence>
<dbReference type="EMBL" id="BPVZ01000042">
    <property type="protein sequence ID" value="GKV14852.1"/>
    <property type="molecule type" value="Genomic_DNA"/>
</dbReference>
<comment type="caution">
    <text evidence="1">The sequence shown here is derived from an EMBL/GenBank/DDBJ whole genome shotgun (WGS) entry which is preliminary data.</text>
</comment>
<evidence type="ECO:0000313" key="2">
    <source>
        <dbReference type="Proteomes" id="UP001054252"/>
    </source>
</evidence>
<sequence>MGPPAEDNSSSRCAIIVRDVRRTWTWGLRAGGEWRQLWKATWKFQQSAIRVTKNELRKLGWAIGFAKTGKK</sequence>
<reference evidence="1 2" key="1">
    <citation type="journal article" date="2021" name="Commun. Biol.">
        <title>The genome of Shorea leprosula (Dipterocarpaceae) highlights the ecological relevance of drought in aseasonal tropical rainforests.</title>
        <authorList>
            <person name="Ng K.K.S."/>
            <person name="Kobayashi M.J."/>
            <person name="Fawcett J.A."/>
            <person name="Hatakeyama M."/>
            <person name="Paape T."/>
            <person name="Ng C.H."/>
            <person name="Ang C.C."/>
            <person name="Tnah L.H."/>
            <person name="Lee C.T."/>
            <person name="Nishiyama T."/>
            <person name="Sese J."/>
            <person name="O'Brien M.J."/>
            <person name="Copetti D."/>
            <person name="Mohd Noor M.I."/>
            <person name="Ong R.C."/>
            <person name="Putra M."/>
            <person name="Sireger I.Z."/>
            <person name="Indrioko S."/>
            <person name="Kosugi Y."/>
            <person name="Izuno A."/>
            <person name="Isagi Y."/>
            <person name="Lee S.L."/>
            <person name="Shimizu K.K."/>
        </authorList>
    </citation>
    <scope>NUCLEOTIDE SEQUENCE [LARGE SCALE GENOMIC DNA]</scope>
    <source>
        <strain evidence="1">214</strain>
    </source>
</reference>
<name>A0AAV5JTG3_9ROSI</name>